<protein>
    <submittedName>
        <fullName evidence="2">VWA domain-containing protein</fullName>
    </submittedName>
</protein>
<dbReference type="Proteomes" id="UP000295706">
    <property type="component" value="Unassembled WGS sequence"/>
</dbReference>
<name>A0A4R4KDC7_9BACT</name>
<sequence>MISRHTSLVDNIVAFCRYLRANGFAIGPEEQATALRAAALLSPNNRATFALALQVSLTRTVQEVEQFGQHFEAYWQELEHAVDSKIKEDATKKSKQNGSSQPSFDTLKSWLSGNKNTQEIETATYSTAETLSQQDFSLIPSDQLKELEQLLREIAQTLSRRLSRRQERAFHRRTFDLRRTLRHNLRRGGEMMELHYKRPRRNRTKLVILADVSKSMDLYSAFLIQFMYAFQRVFRRMETFVFSTDLHRITSDLNQQNYQEALQKLSAKPSGWSGGTRIGASFQTFVADYGRLLTKDTLVVILSDGWDTDQGETLADAMQQIHQKSRKVIWLNPLAGRPGYEPRTAAMQAALPAIDVFASAHNAASLRALGKWL</sequence>
<organism evidence="2 3">
    <name type="scientific">Arundinibacter roseus</name>
    <dbReference type="NCBI Taxonomy" id="2070510"/>
    <lineage>
        <taxon>Bacteria</taxon>
        <taxon>Pseudomonadati</taxon>
        <taxon>Bacteroidota</taxon>
        <taxon>Cytophagia</taxon>
        <taxon>Cytophagales</taxon>
        <taxon>Spirosomataceae</taxon>
        <taxon>Arundinibacter</taxon>
    </lineage>
</organism>
<keyword evidence="3" id="KW-1185">Reference proteome</keyword>
<feature type="compositionally biased region" description="Polar residues" evidence="1">
    <location>
        <begin position="96"/>
        <end position="108"/>
    </location>
</feature>
<dbReference type="PIRSF" id="PIRSF010256">
    <property type="entry name" value="CoxE_vWa"/>
    <property type="match status" value="1"/>
</dbReference>
<accession>A0A4R4KDC7</accession>
<dbReference type="InterPro" id="IPR011195">
    <property type="entry name" value="UCP010256"/>
</dbReference>
<reference evidence="2 3" key="1">
    <citation type="submission" date="2019-02" db="EMBL/GenBank/DDBJ databases">
        <title>Arundinibacter roseus gen. nov., sp. nov., a new member of the family Cytophagaceae.</title>
        <authorList>
            <person name="Szuroczki S."/>
            <person name="Khayer B."/>
            <person name="Sproer C."/>
            <person name="Toumi M."/>
            <person name="Szabo A."/>
            <person name="Felfoldi T."/>
            <person name="Schumann P."/>
            <person name="Toth E."/>
        </authorList>
    </citation>
    <scope>NUCLEOTIDE SEQUENCE [LARGE SCALE GENOMIC DNA]</scope>
    <source>
        <strain evidence="2 3">DMA-k-7a</strain>
    </source>
</reference>
<dbReference type="EMBL" id="SMJU01000005">
    <property type="protein sequence ID" value="TDB65870.1"/>
    <property type="molecule type" value="Genomic_DNA"/>
</dbReference>
<feature type="region of interest" description="Disordered" evidence="1">
    <location>
        <begin position="89"/>
        <end position="108"/>
    </location>
</feature>
<dbReference type="RefSeq" id="WP_132116672.1">
    <property type="nucleotide sequence ID" value="NZ_SMJU01000005.1"/>
</dbReference>
<comment type="caution">
    <text evidence="2">The sequence shown here is derived from an EMBL/GenBank/DDBJ whole genome shotgun (WGS) entry which is preliminary data.</text>
</comment>
<dbReference type="InterPro" id="IPR036465">
    <property type="entry name" value="vWFA_dom_sf"/>
</dbReference>
<dbReference type="Gene3D" id="3.40.50.410">
    <property type="entry name" value="von Willebrand factor, type A domain"/>
    <property type="match status" value="1"/>
</dbReference>
<dbReference type="OrthoDB" id="9790469at2"/>
<evidence type="ECO:0000313" key="2">
    <source>
        <dbReference type="EMBL" id="TDB65870.1"/>
    </source>
</evidence>
<dbReference type="PANTHER" id="PTHR39338:SF6">
    <property type="entry name" value="BLL5662 PROTEIN"/>
    <property type="match status" value="1"/>
</dbReference>
<dbReference type="InterPro" id="IPR008912">
    <property type="entry name" value="Uncharacterised_CoxE"/>
</dbReference>
<evidence type="ECO:0000256" key="1">
    <source>
        <dbReference type="SAM" id="MobiDB-lite"/>
    </source>
</evidence>
<dbReference type="Pfam" id="PF05762">
    <property type="entry name" value="VWA_CoxE"/>
    <property type="match status" value="1"/>
</dbReference>
<gene>
    <name evidence="2" type="ORF">EZE20_08875</name>
</gene>
<evidence type="ECO:0000313" key="3">
    <source>
        <dbReference type="Proteomes" id="UP000295706"/>
    </source>
</evidence>
<dbReference type="SUPFAM" id="SSF53300">
    <property type="entry name" value="vWA-like"/>
    <property type="match status" value="1"/>
</dbReference>
<dbReference type="PANTHER" id="PTHR39338">
    <property type="entry name" value="BLL5662 PROTEIN-RELATED"/>
    <property type="match status" value="1"/>
</dbReference>
<dbReference type="AlphaFoldDB" id="A0A4R4KDC7"/>
<proteinExistence type="predicted"/>
<dbReference type="CDD" id="cd00198">
    <property type="entry name" value="vWFA"/>
    <property type="match status" value="1"/>
</dbReference>